<evidence type="ECO:0000313" key="1">
    <source>
        <dbReference type="EMBL" id="KKN03141.1"/>
    </source>
</evidence>
<name>A0A0F9PPV9_9ZZZZ</name>
<reference evidence="1" key="1">
    <citation type="journal article" date="2015" name="Nature">
        <title>Complex archaea that bridge the gap between prokaryotes and eukaryotes.</title>
        <authorList>
            <person name="Spang A."/>
            <person name="Saw J.H."/>
            <person name="Jorgensen S.L."/>
            <person name="Zaremba-Niedzwiedzka K."/>
            <person name="Martijn J."/>
            <person name="Lind A.E."/>
            <person name="van Eijk R."/>
            <person name="Schleper C."/>
            <person name="Guy L."/>
            <person name="Ettema T.J."/>
        </authorList>
    </citation>
    <scope>NUCLEOTIDE SEQUENCE</scope>
</reference>
<accession>A0A0F9PPV9</accession>
<dbReference type="EMBL" id="LAZR01005067">
    <property type="protein sequence ID" value="KKN03141.1"/>
    <property type="molecule type" value="Genomic_DNA"/>
</dbReference>
<dbReference type="AlphaFoldDB" id="A0A0F9PPV9"/>
<organism evidence="1">
    <name type="scientific">marine sediment metagenome</name>
    <dbReference type="NCBI Taxonomy" id="412755"/>
    <lineage>
        <taxon>unclassified sequences</taxon>
        <taxon>metagenomes</taxon>
        <taxon>ecological metagenomes</taxon>
    </lineage>
</organism>
<sequence>MLNSRSIEEQVEDFLKNSFNHEDYVFDCEIQKQRFALLSELVADLFNCRNSIICYQNVSNLIILLLNIYNEKFPVDIYSTRKINSDEDCNLQLKNILKREFLTK</sequence>
<gene>
    <name evidence="1" type="ORF">LCGC14_1110700</name>
</gene>
<comment type="caution">
    <text evidence="1">The sequence shown here is derived from an EMBL/GenBank/DDBJ whole genome shotgun (WGS) entry which is preliminary data.</text>
</comment>
<protein>
    <submittedName>
        <fullName evidence="1">Uncharacterized protein</fullName>
    </submittedName>
</protein>
<proteinExistence type="predicted"/>